<reference evidence="6" key="1">
    <citation type="submission" date="2023-01" db="EMBL/GenBank/DDBJ databases">
        <title>Sulfurovum sp. XTW-4 genome assembly.</title>
        <authorList>
            <person name="Wang J."/>
        </authorList>
    </citation>
    <scope>NUCLEOTIDE SEQUENCE</scope>
    <source>
        <strain evidence="6">XTW-4</strain>
    </source>
</reference>
<comment type="similarity">
    <text evidence="1">Belongs to the membrane fusion protein (MFP) (TC 8.A.1) family.</text>
</comment>
<name>A0ABT7QPF6_9BACT</name>
<dbReference type="SUPFAM" id="SSF111369">
    <property type="entry name" value="HlyD-like secretion proteins"/>
    <property type="match status" value="1"/>
</dbReference>
<dbReference type="PANTHER" id="PTHR30469">
    <property type="entry name" value="MULTIDRUG RESISTANCE PROTEIN MDTA"/>
    <property type="match status" value="1"/>
</dbReference>
<feature type="transmembrane region" description="Helical" evidence="3">
    <location>
        <begin position="20"/>
        <end position="37"/>
    </location>
</feature>
<evidence type="ECO:0000259" key="5">
    <source>
        <dbReference type="Pfam" id="PF25954"/>
    </source>
</evidence>
<organism evidence="6 7">
    <name type="scientific">Sulfurovum xiamenensis</name>
    <dbReference type="NCBI Taxonomy" id="3019066"/>
    <lineage>
        <taxon>Bacteria</taxon>
        <taxon>Pseudomonadati</taxon>
        <taxon>Campylobacterota</taxon>
        <taxon>Epsilonproteobacteria</taxon>
        <taxon>Campylobacterales</taxon>
        <taxon>Sulfurovaceae</taxon>
        <taxon>Sulfurovum</taxon>
    </lineage>
</organism>
<evidence type="ECO:0000256" key="1">
    <source>
        <dbReference type="ARBA" id="ARBA00009477"/>
    </source>
</evidence>
<dbReference type="Gene3D" id="6.10.140.1990">
    <property type="match status" value="1"/>
</dbReference>
<dbReference type="PANTHER" id="PTHR30469:SF33">
    <property type="entry name" value="SLR1207 PROTEIN"/>
    <property type="match status" value="1"/>
</dbReference>
<dbReference type="Gene3D" id="2.40.50.100">
    <property type="match status" value="1"/>
</dbReference>
<evidence type="ECO:0000259" key="4">
    <source>
        <dbReference type="Pfam" id="PF25917"/>
    </source>
</evidence>
<comment type="caution">
    <text evidence="6">The sequence shown here is derived from an EMBL/GenBank/DDBJ whole genome shotgun (WGS) entry which is preliminary data.</text>
</comment>
<keyword evidence="3" id="KW-0472">Membrane</keyword>
<dbReference type="NCBIfam" id="TIGR01730">
    <property type="entry name" value="RND_mfp"/>
    <property type="match status" value="1"/>
</dbReference>
<dbReference type="InterPro" id="IPR030190">
    <property type="entry name" value="MacA_alpha-hairpin_sf"/>
</dbReference>
<dbReference type="Pfam" id="PF25954">
    <property type="entry name" value="Beta-barrel_RND_2"/>
    <property type="match status" value="1"/>
</dbReference>
<feature type="domain" description="CusB-like beta-barrel" evidence="5">
    <location>
        <begin position="240"/>
        <end position="314"/>
    </location>
</feature>
<feature type="domain" description="Multidrug resistance protein MdtA-like barrel-sandwich hybrid" evidence="4">
    <location>
        <begin position="72"/>
        <end position="227"/>
    </location>
</feature>
<accession>A0ABT7QPF6</accession>
<sequence length="402" mass="45140">MEEMQKIINYHKDSTKWNKWAILFILVTLISIYFFFFRETHGMKYRYVSEVLQKSDLSLTVSASGYIQPLESVDVGTEVSGTIEEVYVDYNDQVKKGELLARLDTTKYQSAYDKAKAALQMSKAALESAQAQYYQTKTTIERYNKLKNASKGTLPTQSDWDREWANYLLSKAQIANAQAQIAQAIHTLKSAQYDLERTKIYSPITGTILVRNVDPGQTVAATFQTPVLFSIAKDLSKMELQISIDEADIGKIQAGQKASFGVDAYPDTTFDTKIRQVRINSEVLESVVTYKAIMEVDNKELLLKPGMSVDADIVTKMLKDVFVVKRSALLFIPVKPASQSFFGGERGEKIEVDPKPHVWILEDGLPKKVYVKVLGNNGPLSAIESSDLQEGQKVIINQETAQ</sequence>
<evidence type="ECO:0000313" key="6">
    <source>
        <dbReference type="EMBL" id="MDM5262953.1"/>
    </source>
</evidence>
<evidence type="ECO:0000256" key="2">
    <source>
        <dbReference type="ARBA" id="ARBA00023054"/>
    </source>
</evidence>
<dbReference type="InterPro" id="IPR006143">
    <property type="entry name" value="RND_pump_MFP"/>
</dbReference>
<dbReference type="Gene3D" id="2.40.30.170">
    <property type="match status" value="1"/>
</dbReference>
<protein>
    <submittedName>
        <fullName evidence="6">Efflux RND transporter periplasmic adaptor subunit</fullName>
    </submittedName>
</protein>
<dbReference type="InterPro" id="IPR058792">
    <property type="entry name" value="Beta-barrel_RND_2"/>
</dbReference>
<keyword evidence="3" id="KW-0812">Transmembrane</keyword>
<dbReference type="Proteomes" id="UP001169066">
    <property type="component" value="Unassembled WGS sequence"/>
</dbReference>
<proteinExistence type="inferred from homology"/>
<dbReference type="RefSeq" id="WP_289401103.1">
    <property type="nucleotide sequence ID" value="NZ_JAQIBC010000001.1"/>
</dbReference>
<keyword evidence="3" id="KW-1133">Transmembrane helix</keyword>
<evidence type="ECO:0000256" key="3">
    <source>
        <dbReference type="SAM" id="Phobius"/>
    </source>
</evidence>
<dbReference type="EMBL" id="JAQIBC010000001">
    <property type="protein sequence ID" value="MDM5262953.1"/>
    <property type="molecule type" value="Genomic_DNA"/>
</dbReference>
<gene>
    <name evidence="6" type="ORF">PF327_01955</name>
</gene>
<keyword evidence="7" id="KW-1185">Reference proteome</keyword>
<keyword evidence="2" id="KW-0175">Coiled coil</keyword>
<evidence type="ECO:0000313" key="7">
    <source>
        <dbReference type="Proteomes" id="UP001169066"/>
    </source>
</evidence>
<dbReference type="Pfam" id="PF25917">
    <property type="entry name" value="BSH_RND"/>
    <property type="match status" value="1"/>
</dbReference>
<dbReference type="InterPro" id="IPR058625">
    <property type="entry name" value="MdtA-like_BSH"/>
</dbReference>